<dbReference type="AlphaFoldDB" id="A0A4Q7Y3A5"/>
<dbReference type="RefSeq" id="WP_104527792.1">
    <property type="nucleotide sequence ID" value="NZ_POQT01000008.1"/>
</dbReference>
<accession>A0A4Q7Y3A5</accession>
<dbReference type="EMBL" id="SHKV01000001">
    <property type="protein sequence ID" value="RZU31018.1"/>
    <property type="molecule type" value="Genomic_DNA"/>
</dbReference>
<feature type="transmembrane region" description="Helical" evidence="2">
    <location>
        <begin position="27"/>
        <end position="49"/>
    </location>
</feature>
<keyword evidence="2" id="KW-0812">Transmembrane</keyword>
<dbReference type="OrthoDB" id="5186356at2"/>
<keyword evidence="4" id="KW-1185">Reference proteome</keyword>
<gene>
    <name evidence="3" type="ORF">BKA19_0659</name>
</gene>
<keyword evidence="2" id="KW-1133">Transmembrane helix</keyword>
<evidence type="ECO:0000313" key="4">
    <source>
        <dbReference type="Proteomes" id="UP000292507"/>
    </source>
</evidence>
<dbReference type="Proteomes" id="UP000292507">
    <property type="component" value="Unassembled WGS sequence"/>
</dbReference>
<evidence type="ECO:0000256" key="2">
    <source>
        <dbReference type="SAM" id="Phobius"/>
    </source>
</evidence>
<comment type="caution">
    <text evidence="3">The sequence shown here is derived from an EMBL/GenBank/DDBJ whole genome shotgun (WGS) entry which is preliminary data.</text>
</comment>
<evidence type="ECO:0000256" key="1">
    <source>
        <dbReference type="SAM" id="MobiDB-lite"/>
    </source>
</evidence>
<proteinExistence type="predicted"/>
<protein>
    <submittedName>
        <fullName evidence="3">Uncharacterized protein</fullName>
    </submittedName>
</protein>
<organism evidence="3 4">
    <name type="scientific">Blastococcus saxobsidens</name>
    <dbReference type="NCBI Taxonomy" id="138336"/>
    <lineage>
        <taxon>Bacteria</taxon>
        <taxon>Bacillati</taxon>
        <taxon>Actinomycetota</taxon>
        <taxon>Actinomycetes</taxon>
        <taxon>Geodermatophilales</taxon>
        <taxon>Geodermatophilaceae</taxon>
        <taxon>Blastococcus</taxon>
    </lineage>
</organism>
<reference evidence="3 4" key="1">
    <citation type="submission" date="2019-02" db="EMBL/GenBank/DDBJ databases">
        <title>Sequencing the genomes of 1000 actinobacteria strains.</title>
        <authorList>
            <person name="Klenk H.-P."/>
        </authorList>
    </citation>
    <scope>NUCLEOTIDE SEQUENCE [LARGE SCALE GENOMIC DNA]</scope>
    <source>
        <strain evidence="3 4">DSM 44509</strain>
    </source>
</reference>
<keyword evidence="2" id="KW-0472">Membrane</keyword>
<name>A0A4Q7Y3A5_9ACTN</name>
<sequence length="150" mass="15385">MTSQGPFLYDDGPAPLHTGTPRSRQGWIIGVIVGIALLSPAMVGVMYLVNGSPGEQATESAGVFVASLSAGDTETAHQLLCGTEQTRLDPEEVAGAYLGAVPGEVGEVRDDEAEGSAVQLVTVSWADGSTTELRVVNEDGPRVCGLSAGD</sequence>
<feature type="region of interest" description="Disordered" evidence="1">
    <location>
        <begin position="1"/>
        <end position="20"/>
    </location>
</feature>
<evidence type="ECO:0000313" key="3">
    <source>
        <dbReference type="EMBL" id="RZU31018.1"/>
    </source>
</evidence>